<dbReference type="SUPFAM" id="SSF56235">
    <property type="entry name" value="N-terminal nucleophile aminohydrolases (Ntn hydrolases)"/>
    <property type="match status" value="1"/>
</dbReference>
<dbReference type="InterPro" id="IPR029055">
    <property type="entry name" value="Ntn_hydrolases_N"/>
</dbReference>
<dbReference type="PANTHER" id="PTHR11599">
    <property type="entry name" value="PROTEASOME SUBUNIT ALPHA/BETA"/>
    <property type="match status" value="1"/>
</dbReference>
<evidence type="ECO:0000313" key="3">
    <source>
        <dbReference type="Proteomes" id="UP001515500"/>
    </source>
</evidence>
<dbReference type="Proteomes" id="UP001515500">
    <property type="component" value="Chromosome 5"/>
</dbReference>
<dbReference type="Gene3D" id="3.60.20.10">
    <property type="entry name" value="Glutamine Phosphoribosylpyrophosphate, subunit 1, domain 1"/>
    <property type="match status" value="1"/>
</dbReference>
<dbReference type="AlphaFoldDB" id="A0AB40BHP1"/>
<dbReference type="InterPro" id="IPR001353">
    <property type="entry name" value="Proteasome_sua/b"/>
</dbReference>
<evidence type="ECO:0000313" key="4">
    <source>
        <dbReference type="RefSeq" id="XP_039126357.1"/>
    </source>
</evidence>
<dbReference type="GO" id="GO:0005839">
    <property type="term" value="C:proteasome core complex"/>
    <property type="evidence" value="ECO:0007669"/>
    <property type="project" value="InterPro"/>
</dbReference>
<dbReference type="RefSeq" id="XP_039126357.1">
    <property type="nucleotide sequence ID" value="XM_039270423.1"/>
</dbReference>
<keyword evidence="1" id="KW-0647">Proteasome</keyword>
<keyword evidence="3" id="KW-1185">Reference proteome</keyword>
<accession>A0AB40BHP1</accession>
<dbReference type="GeneID" id="120262330"/>
<gene>
    <name evidence="4" type="primary">LOC120262330</name>
</gene>
<protein>
    <submittedName>
        <fullName evidence="4">Proteasome subunit alpha type-7-like</fullName>
    </submittedName>
</protein>
<dbReference type="InterPro" id="IPR050115">
    <property type="entry name" value="Proteasome_alpha"/>
</dbReference>
<sequence>MACYDCAITVFFSEGRLFLVLEAVLKGNTVVGVCGTDTIILGVEMKSTTNLQDSRTVKNIINQDNHIALACTGLKADVHVNKVRIECQSHRLTVEDPGTIEYITQYIAGMQQKYM</sequence>
<reference evidence="4" key="1">
    <citation type="submission" date="2025-08" db="UniProtKB">
        <authorList>
            <consortium name="RefSeq"/>
        </authorList>
    </citation>
    <scope>IDENTIFICATION</scope>
</reference>
<evidence type="ECO:0000256" key="1">
    <source>
        <dbReference type="ARBA" id="ARBA00022942"/>
    </source>
</evidence>
<comment type="subunit">
    <text evidence="2">The 26S proteasome consists of a 20S proteasome core and two 19S regulatory subunits. The 20S proteasome core is composed of 28 subunits that are arranged in four stacked rings, resulting in a barrel-shaped structure. The two end rings are each formed by seven alpha subunits, and the two central rings are each formed by seven beta subunits. The catalytic chamber with the active sites is on the inside of the barrel.</text>
</comment>
<evidence type="ECO:0000256" key="2">
    <source>
        <dbReference type="ARBA" id="ARBA00026071"/>
    </source>
</evidence>
<organism evidence="3 4">
    <name type="scientific">Dioscorea cayennensis subsp. rotundata</name>
    <name type="common">White Guinea yam</name>
    <name type="synonym">Dioscorea rotundata</name>
    <dbReference type="NCBI Taxonomy" id="55577"/>
    <lineage>
        <taxon>Eukaryota</taxon>
        <taxon>Viridiplantae</taxon>
        <taxon>Streptophyta</taxon>
        <taxon>Embryophyta</taxon>
        <taxon>Tracheophyta</taxon>
        <taxon>Spermatophyta</taxon>
        <taxon>Magnoliopsida</taxon>
        <taxon>Liliopsida</taxon>
        <taxon>Dioscoreales</taxon>
        <taxon>Dioscoreaceae</taxon>
        <taxon>Dioscorea</taxon>
    </lineage>
</organism>
<dbReference type="GO" id="GO:0051603">
    <property type="term" value="P:proteolysis involved in protein catabolic process"/>
    <property type="evidence" value="ECO:0007669"/>
    <property type="project" value="InterPro"/>
</dbReference>
<name>A0AB40BHP1_DIOCR</name>
<dbReference type="Pfam" id="PF00227">
    <property type="entry name" value="Proteasome"/>
    <property type="match status" value="1"/>
</dbReference>
<proteinExistence type="predicted"/>